<dbReference type="Proteomes" id="UP000247792">
    <property type="component" value="Unassembled WGS sequence"/>
</dbReference>
<evidence type="ECO:0000256" key="1">
    <source>
        <dbReference type="ARBA" id="ARBA00001946"/>
    </source>
</evidence>
<dbReference type="InterPro" id="IPR025110">
    <property type="entry name" value="AMP-bd_C"/>
</dbReference>
<proteinExistence type="inferred from homology"/>
<comment type="cofactor">
    <cofactor evidence="1">
        <name>Mg(2+)</name>
        <dbReference type="ChEBI" id="CHEBI:18420"/>
    </cofactor>
</comment>
<dbReference type="EMBL" id="QJKB01000008">
    <property type="protein sequence ID" value="PXX40191.1"/>
    <property type="molecule type" value="Genomic_DNA"/>
</dbReference>
<dbReference type="InterPro" id="IPR045851">
    <property type="entry name" value="AMP-bd_C_sf"/>
</dbReference>
<evidence type="ECO:0000256" key="11">
    <source>
        <dbReference type="ARBA" id="ARBA00023136"/>
    </source>
</evidence>
<evidence type="ECO:0000256" key="5">
    <source>
        <dbReference type="ARBA" id="ARBA00022598"/>
    </source>
</evidence>
<organism evidence="17 18">
    <name type="scientific">Undibacterium pigrum</name>
    <dbReference type="NCBI Taxonomy" id="401470"/>
    <lineage>
        <taxon>Bacteria</taxon>
        <taxon>Pseudomonadati</taxon>
        <taxon>Pseudomonadota</taxon>
        <taxon>Betaproteobacteria</taxon>
        <taxon>Burkholderiales</taxon>
        <taxon>Oxalobacteraceae</taxon>
        <taxon>Undibacterium</taxon>
    </lineage>
</organism>
<keyword evidence="5" id="KW-0436">Ligase</keyword>
<dbReference type="AlphaFoldDB" id="A0A318J0I1"/>
<evidence type="ECO:0000256" key="3">
    <source>
        <dbReference type="ARBA" id="ARBA00005005"/>
    </source>
</evidence>
<dbReference type="Pfam" id="PF00501">
    <property type="entry name" value="AMP-binding"/>
    <property type="match status" value="1"/>
</dbReference>
<dbReference type="GO" id="GO:0016020">
    <property type="term" value="C:membrane"/>
    <property type="evidence" value="ECO:0007669"/>
    <property type="project" value="UniProtKB-SubCell"/>
</dbReference>
<keyword evidence="11" id="KW-0472">Membrane</keyword>
<evidence type="ECO:0000256" key="13">
    <source>
        <dbReference type="ARBA" id="ARBA00039545"/>
    </source>
</evidence>
<keyword evidence="6" id="KW-0547">Nucleotide-binding</keyword>
<comment type="subcellular location">
    <subcellularLocation>
        <location evidence="2">Membrane</location>
        <topology evidence="2">Peripheral membrane protein</topology>
    </subcellularLocation>
</comment>
<evidence type="ECO:0000256" key="7">
    <source>
        <dbReference type="ARBA" id="ARBA00022832"/>
    </source>
</evidence>
<dbReference type="EC" id="6.2.1.3" evidence="12"/>
<keyword evidence="8" id="KW-0067">ATP-binding</keyword>
<keyword evidence="10" id="KW-0443">Lipid metabolism</keyword>
<evidence type="ECO:0000256" key="8">
    <source>
        <dbReference type="ARBA" id="ARBA00022840"/>
    </source>
</evidence>
<dbReference type="FunFam" id="3.30.300.30:FF:000006">
    <property type="entry name" value="Long-chain-fatty-acid--CoA ligase FadD"/>
    <property type="match status" value="1"/>
</dbReference>
<dbReference type="PANTHER" id="PTHR43767:SF8">
    <property type="entry name" value="LONG-CHAIN-FATTY-ACID--COA LIGASE"/>
    <property type="match status" value="1"/>
</dbReference>
<sequence length="556" mass="61280">MERIWTRSYSAGVPADIDVAALTSIGEYFEQAVKTYGKRRAFISGSSGVSYTYDELDLLSRQLASYFQNQLKLPKGARVALMMPNVLQYPICLFGLLRAGYVVVNVNPMYTPRELEHQLKDSGAVAMIVVELFAHTLEKVIANTSVKHVIVTGLADMMPAVKRMLGNFLIRKVRKMVPPYKLPGHVSFLDVLALGKASDYRSVRVEPHELAFLQYTGGTTGVSKGAMLSHLNILANAKQGELWSAPFLDKSQEITSITAIPLYHIFALGSCLSFVGLGGTNVLVADPRKIPEFVKILAKYPFVSLPAVNTLFNGLLNEPEFARIDFSQLRFAIGGGAAVQRPVAERWQQVTRSPLVEGYGLTECSPSVTVNPLDMKEYSGSIGLPLPSTYVSIRNDSGQELPPGEAGELCVLGPQVMQGYWQRPEETAKVMTADGYLRTGDVAIMDEQGFLKIVDRMKDMILVSGFNVYPNEIEEVVMMHADVMEVAAVAKADAHAGEVVKIFVVKKNPTLNEASLLAHCRQHLTGYKIPKEIRFVAELPKSNVGKILRRELRNLD</sequence>
<evidence type="ECO:0000259" key="16">
    <source>
        <dbReference type="Pfam" id="PF13193"/>
    </source>
</evidence>
<dbReference type="InterPro" id="IPR000873">
    <property type="entry name" value="AMP-dep_synth/lig_dom"/>
</dbReference>
<dbReference type="PANTHER" id="PTHR43767">
    <property type="entry name" value="LONG-CHAIN-FATTY-ACID--COA LIGASE"/>
    <property type="match status" value="1"/>
</dbReference>
<dbReference type="Gene3D" id="3.40.50.12780">
    <property type="entry name" value="N-terminal domain of ligase-like"/>
    <property type="match status" value="1"/>
</dbReference>
<dbReference type="RefSeq" id="WP_110257118.1">
    <property type="nucleotide sequence ID" value="NZ_QJKB01000008.1"/>
</dbReference>
<dbReference type="OrthoDB" id="9766486at2"/>
<evidence type="ECO:0000256" key="6">
    <source>
        <dbReference type="ARBA" id="ARBA00022741"/>
    </source>
</evidence>
<dbReference type="InterPro" id="IPR042099">
    <property type="entry name" value="ANL_N_sf"/>
</dbReference>
<keyword evidence="9" id="KW-0460">Magnesium</keyword>
<dbReference type="Pfam" id="PF13193">
    <property type="entry name" value="AMP-binding_C"/>
    <property type="match status" value="1"/>
</dbReference>
<gene>
    <name evidence="17" type="ORF">DFR42_10824</name>
</gene>
<evidence type="ECO:0000256" key="12">
    <source>
        <dbReference type="ARBA" id="ARBA00026121"/>
    </source>
</evidence>
<evidence type="ECO:0000313" key="17">
    <source>
        <dbReference type="EMBL" id="PXX40191.1"/>
    </source>
</evidence>
<dbReference type="PROSITE" id="PS00455">
    <property type="entry name" value="AMP_BINDING"/>
    <property type="match status" value="1"/>
</dbReference>
<dbReference type="SUPFAM" id="SSF56801">
    <property type="entry name" value="Acetyl-CoA synthetase-like"/>
    <property type="match status" value="1"/>
</dbReference>
<keyword evidence="18" id="KW-1185">Reference proteome</keyword>
<reference evidence="17 18" key="1">
    <citation type="submission" date="2018-05" db="EMBL/GenBank/DDBJ databases">
        <title>Genomic Encyclopedia of Type Strains, Phase IV (KMG-IV): sequencing the most valuable type-strain genomes for metagenomic binning, comparative biology and taxonomic classification.</title>
        <authorList>
            <person name="Goeker M."/>
        </authorList>
    </citation>
    <scope>NUCLEOTIDE SEQUENCE [LARGE SCALE GENOMIC DNA]</scope>
    <source>
        <strain evidence="17 18">DSM 19792</strain>
    </source>
</reference>
<accession>A0A318J0I1</accession>
<evidence type="ECO:0000259" key="15">
    <source>
        <dbReference type="Pfam" id="PF00501"/>
    </source>
</evidence>
<evidence type="ECO:0000256" key="14">
    <source>
        <dbReference type="ARBA" id="ARBA00042773"/>
    </source>
</evidence>
<dbReference type="CDD" id="cd05936">
    <property type="entry name" value="FC-FACS_FadD_like"/>
    <property type="match status" value="1"/>
</dbReference>
<dbReference type="FunFam" id="3.40.50.12780:FF:000003">
    <property type="entry name" value="Long-chain-fatty-acid--CoA ligase FadD"/>
    <property type="match status" value="1"/>
</dbReference>
<dbReference type="GO" id="GO:0005524">
    <property type="term" value="F:ATP binding"/>
    <property type="evidence" value="ECO:0007669"/>
    <property type="project" value="UniProtKB-KW"/>
</dbReference>
<dbReference type="InterPro" id="IPR020845">
    <property type="entry name" value="AMP-binding_CS"/>
</dbReference>
<name>A0A318J0I1_9BURK</name>
<evidence type="ECO:0000256" key="9">
    <source>
        <dbReference type="ARBA" id="ARBA00022842"/>
    </source>
</evidence>
<feature type="domain" description="AMP-binding enzyme C-terminal" evidence="16">
    <location>
        <begin position="472"/>
        <end position="546"/>
    </location>
</feature>
<evidence type="ECO:0000256" key="4">
    <source>
        <dbReference type="ARBA" id="ARBA00006432"/>
    </source>
</evidence>
<evidence type="ECO:0000256" key="2">
    <source>
        <dbReference type="ARBA" id="ARBA00004170"/>
    </source>
</evidence>
<dbReference type="GO" id="GO:0004467">
    <property type="term" value="F:long-chain fatty acid-CoA ligase activity"/>
    <property type="evidence" value="ECO:0007669"/>
    <property type="project" value="UniProtKB-EC"/>
</dbReference>
<feature type="domain" description="AMP-dependent synthetase/ligase" evidence="15">
    <location>
        <begin position="29"/>
        <end position="421"/>
    </location>
</feature>
<dbReference type="InterPro" id="IPR050237">
    <property type="entry name" value="ATP-dep_AMP-bd_enzyme"/>
</dbReference>
<comment type="pathway">
    <text evidence="3">Lipid metabolism; fatty acid beta-oxidation.</text>
</comment>
<comment type="similarity">
    <text evidence="4">Belongs to the ATP-dependent AMP-binding enzyme family.</text>
</comment>
<comment type="caution">
    <text evidence="17">The sequence shown here is derived from an EMBL/GenBank/DDBJ whole genome shotgun (WGS) entry which is preliminary data.</text>
</comment>
<evidence type="ECO:0000256" key="10">
    <source>
        <dbReference type="ARBA" id="ARBA00023098"/>
    </source>
</evidence>
<dbReference type="Gene3D" id="3.30.300.30">
    <property type="match status" value="1"/>
</dbReference>
<keyword evidence="7" id="KW-0276">Fatty acid metabolism</keyword>
<protein>
    <recommendedName>
        <fullName evidence="13">Long-chain-fatty-acid--CoA ligase</fullName>
        <ecNumber evidence="12">6.2.1.3</ecNumber>
    </recommendedName>
    <alternativeName>
        <fullName evidence="14">Long-chain acyl-CoA synthetase</fullName>
    </alternativeName>
</protein>
<evidence type="ECO:0000313" key="18">
    <source>
        <dbReference type="Proteomes" id="UP000247792"/>
    </source>
</evidence>